<evidence type="ECO:0000313" key="1">
    <source>
        <dbReference type="EMBL" id="GIE17780.1"/>
    </source>
</evidence>
<dbReference type="Proteomes" id="UP000603200">
    <property type="component" value="Unassembled WGS sequence"/>
</dbReference>
<proteinExistence type="predicted"/>
<keyword evidence="2" id="KW-1185">Reference proteome</keyword>
<gene>
    <name evidence="1" type="ORF">Ahu01nite_008820</name>
</gene>
<accession>A0ABQ3ZGS9</accession>
<evidence type="ECO:0000313" key="2">
    <source>
        <dbReference type="Proteomes" id="UP000603200"/>
    </source>
</evidence>
<organism evidence="1 2">
    <name type="scientific">Winogradskya humida</name>
    <dbReference type="NCBI Taxonomy" id="113566"/>
    <lineage>
        <taxon>Bacteria</taxon>
        <taxon>Bacillati</taxon>
        <taxon>Actinomycetota</taxon>
        <taxon>Actinomycetes</taxon>
        <taxon>Micromonosporales</taxon>
        <taxon>Micromonosporaceae</taxon>
        <taxon>Winogradskya</taxon>
    </lineage>
</organism>
<sequence>MGMMVSGRKVAETADDVRYEFGFDRRFDRVLIVDKRTWQAVPEDGEFDAAAGAVASKVKQFWQERGEFPPGVVFSG</sequence>
<dbReference type="EMBL" id="BOMN01000012">
    <property type="protein sequence ID" value="GIE17780.1"/>
    <property type="molecule type" value="Genomic_DNA"/>
</dbReference>
<name>A0ABQ3ZGS9_9ACTN</name>
<reference evidence="1 2" key="1">
    <citation type="submission" date="2021-01" db="EMBL/GenBank/DDBJ databases">
        <title>Whole genome shotgun sequence of Actinoplanes humidus NBRC 14915.</title>
        <authorList>
            <person name="Komaki H."/>
            <person name="Tamura T."/>
        </authorList>
    </citation>
    <scope>NUCLEOTIDE SEQUENCE [LARGE SCALE GENOMIC DNA]</scope>
    <source>
        <strain evidence="1 2">NBRC 14915</strain>
    </source>
</reference>
<comment type="caution">
    <text evidence="1">The sequence shown here is derived from an EMBL/GenBank/DDBJ whole genome shotgun (WGS) entry which is preliminary data.</text>
</comment>
<protein>
    <submittedName>
        <fullName evidence="1">Uncharacterized protein</fullName>
    </submittedName>
</protein>